<dbReference type="PROSITE" id="PS00211">
    <property type="entry name" value="ABC_TRANSPORTER_1"/>
    <property type="match status" value="2"/>
</dbReference>
<keyword evidence="7" id="KW-0067">ATP-binding</keyword>
<accession>A0AAV7G9E7</accession>
<dbReference type="EMBL" id="JAGFBR010000017">
    <property type="protein sequence ID" value="KAH0451953.1"/>
    <property type="molecule type" value="Genomic_DNA"/>
</dbReference>
<keyword evidence="15" id="KW-1185">Reference proteome</keyword>
<keyword evidence="3" id="KW-0813">Transport</keyword>
<keyword evidence="6" id="KW-0547">Nucleotide-binding</keyword>
<dbReference type="PROSITE" id="PS50929">
    <property type="entry name" value="ABC_TM1F"/>
    <property type="match status" value="2"/>
</dbReference>
<evidence type="ECO:0000256" key="11">
    <source>
        <dbReference type="SAM" id="Phobius"/>
    </source>
</evidence>
<dbReference type="InterPro" id="IPR039421">
    <property type="entry name" value="Type_1_exporter"/>
</dbReference>
<dbReference type="PROSITE" id="PS50893">
    <property type="entry name" value="ABC_TRANSPORTER_2"/>
    <property type="match status" value="2"/>
</dbReference>
<evidence type="ECO:0000256" key="6">
    <source>
        <dbReference type="ARBA" id="ARBA00022741"/>
    </source>
</evidence>
<reference evidence="14 15" key="1">
    <citation type="journal article" date="2021" name="Hortic Res">
        <title>Chromosome-scale assembly of the Dendrobium chrysotoxum genome enhances the understanding of orchid evolution.</title>
        <authorList>
            <person name="Zhang Y."/>
            <person name="Zhang G.Q."/>
            <person name="Zhang D."/>
            <person name="Liu X.D."/>
            <person name="Xu X.Y."/>
            <person name="Sun W.H."/>
            <person name="Yu X."/>
            <person name="Zhu X."/>
            <person name="Wang Z.W."/>
            <person name="Zhao X."/>
            <person name="Zhong W.Y."/>
            <person name="Chen H."/>
            <person name="Yin W.L."/>
            <person name="Huang T."/>
            <person name="Niu S.C."/>
            <person name="Liu Z.J."/>
        </authorList>
    </citation>
    <scope>NUCLEOTIDE SEQUENCE [LARGE SCALE GENOMIC DNA]</scope>
    <source>
        <strain evidence="14">Lindl</strain>
    </source>
</reference>
<dbReference type="FunFam" id="3.40.50.300:FF:000066">
    <property type="entry name" value="ABC transporter B family member 1"/>
    <property type="match status" value="2"/>
</dbReference>
<feature type="transmembrane region" description="Helical" evidence="11">
    <location>
        <begin position="732"/>
        <end position="756"/>
    </location>
</feature>
<feature type="domain" description="ABC transporter" evidence="12">
    <location>
        <begin position="360"/>
        <end position="596"/>
    </location>
</feature>
<feature type="domain" description="ABC transmembrane type-1" evidence="13">
    <location>
        <begin position="736"/>
        <end position="1022"/>
    </location>
</feature>
<feature type="transmembrane region" description="Helical" evidence="11">
    <location>
        <begin position="35"/>
        <end position="59"/>
    </location>
</feature>
<feature type="domain" description="ABC transmembrane type-1" evidence="13">
    <location>
        <begin position="39"/>
        <end position="325"/>
    </location>
</feature>
<dbReference type="GO" id="GO:0005524">
    <property type="term" value="F:ATP binding"/>
    <property type="evidence" value="ECO:0007669"/>
    <property type="project" value="UniProtKB-KW"/>
</dbReference>
<dbReference type="Pfam" id="PF00664">
    <property type="entry name" value="ABC_membrane"/>
    <property type="match status" value="2"/>
</dbReference>
<organism evidence="14 15">
    <name type="scientific">Dendrobium chrysotoxum</name>
    <name type="common">Orchid</name>
    <dbReference type="NCBI Taxonomy" id="161865"/>
    <lineage>
        <taxon>Eukaryota</taxon>
        <taxon>Viridiplantae</taxon>
        <taxon>Streptophyta</taxon>
        <taxon>Embryophyta</taxon>
        <taxon>Tracheophyta</taxon>
        <taxon>Spermatophyta</taxon>
        <taxon>Magnoliopsida</taxon>
        <taxon>Liliopsida</taxon>
        <taxon>Asparagales</taxon>
        <taxon>Orchidaceae</taxon>
        <taxon>Epidendroideae</taxon>
        <taxon>Malaxideae</taxon>
        <taxon>Dendrobiinae</taxon>
        <taxon>Dendrobium</taxon>
    </lineage>
</organism>
<dbReference type="Gene3D" id="1.20.1560.10">
    <property type="entry name" value="ABC transporter type 1, transmembrane domain"/>
    <property type="match status" value="2"/>
</dbReference>
<name>A0AAV7G9E7_DENCH</name>
<evidence type="ECO:0000256" key="7">
    <source>
        <dbReference type="ARBA" id="ARBA00022840"/>
    </source>
</evidence>
<dbReference type="CDD" id="cd18577">
    <property type="entry name" value="ABC_6TM_Pgp_ABCB1_D1_like"/>
    <property type="match status" value="1"/>
</dbReference>
<evidence type="ECO:0000313" key="15">
    <source>
        <dbReference type="Proteomes" id="UP000775213"/>
    </source>
</evidence>
<comment type="subcellular location">
    <subcellularLocation>
        <location evidence="1">Cell membrane</location>
        <topology evidence="1">Multi-pass membrane protein</topology>
    </subcellularLocation>
</comment>
<dbReference type="Gene3D" id="3.40.50.300">
    <property type="entry name" value="P-loop containing nucleotide triphosphate hydrolases"/>
    <property type="match status" value="2"/>
</dbReference>
<proteinExistence type="inferred from homology"/>
<dbReference type="InterPro" id="IPR017871">
    <property type="entry name" value="ABC_transporter-like_CS"/>
</dbReference>
<keyword evidence="9 11" id="KW-0472">Membrane</keyword>
<dbReference type="SMART" id="SM00382">
    <property type="entry name" value="AAA"/>
    <property type="match status" value="2"/>
</dbReference>
<dbReference type="InterPro" id="IPR003593">
    <property type="entry name" value="AAA+_ATPase"/>
</dbReference>
<dbReference type="CDD" id="cd03249">
    <property type="entry name" value="ABC_MTABC3_MDL1_MDL2"/>
    <property type="match status" value="2"/>
</dbReference>
<feature type="transmembrane region" description="Helical" evidence="11">
    <location>
        <begin position="161"/>
        <end position="177"/>
    </location>
</feature>
<feature type="transmembrane region" description="Helical" evidence="11">
    <location>
        <begin position="855"/>
        <end position="873"/>
    </location>
</feature>
<evidence type="ECO:0000313" key="14">
    <source>
        <dbReference type="EMBL" id="KAH0451953.1"/>
    </source>
</evidence>
<comment type="caution">
    <text evidence="14">The sequence shown here is derived from an EMBL/GenBank/DDBJ whole genome shotgun (WGS) entry which is preliminary data.</text>
</comment>
<dbReference type="CDD" id="cd18578">
    <property type="entry name" value="ABC_6TM_Pgp_ABCB1_D2_like"/>
    <property type="match status" value="1"/>
</dbReference>
<dbReference type="GO" id="GO:0016887">
    <property type="term" value="F:ATP hydrolysis activity"/>
    <property type="evidence" value="ECO:0007669"/>
    <property type="project" value="InterPro"/>
</dbReference>
<dbReference type="GO" id="GO:0015421">
    <property type="term" value="F:ABC-type oligopeptide transporter activity"/>
    <property type="evidence" value="ECO:0007669"/>
    <property type="project" value="TreeGrafter"/>
</dbReference>
<feature type="transmembrane region" description="Helical" evidence="11">
    <location>
        <begin position="252"/>
        <end position="273"/>
    </location>
</feature>
<dbReference type="InterPro" id="IPR003439">
    <property type="entry name" value="ABC_transporter-like_ATP-bd"/>
</dbReference>
<evidence type="ECO:0000256" key="4">
    <source>
        <dbReference type="ARBA" id="ARBA00022692"/>
    </source>
</evidence>
<feature type="transmembrane region" description="Helical" evidence="11">
    <location>
        <begin position="293"/>
        <end position="313"/>
    </location>
</feature>
<feature type="transmembrane region" description="Helical" evidence="11">
    <location>
        <begin position="183"/>
        <end position="204"/>
    </location>
</feature>
<evidence type="ECO:0000256" key="9">
    <source>
        <dbReference type="ARBA" id="ARBA00023136"/>
    </source>
</evidence>
<feature type="domain" description="ABC transporter" evidence="12">
    <location>
        <begin position="1057"/>
        <end position="1295"/>
    </location>
</feature>
<keyword evidence="4 11" id="KW-0812">Transmembrane</keyword>
<dbReference type="GO" id="GO:0010328">
    <property type="term" value="F:auxin influx transmembrane transporter activity"/>
    <property type="evidence" value="ECO:0007669"/>
    <property type="project" value="UniProtKB-ARBA"/>
</dbReference>
<dbReference type="PANTHER" id="PTHR43394:SF16">
    <property type="entry name" value="ABC TRANSPORTER B FAMILY MEMBER 4-LIKE ISOFORM X1"/>
    <property type="match status" value="1"/>
</dbReference>
<dbReference type="FunFam" id="1.20.1560.10:FF:000009">
    <property type="entry name" value="ABC transporter B family member 1"/>
    <property type="match status" value="1"/>
</dbReference>
<dbReference type="GO" id="GO:0005743">
    <property type="term" value="C:mitochondrial inner membrane"/>
    <property type="evidence" value="ECO:0007669"/>
    <property type="project" value="TreeGrafter"/>
</dbReference>
<keyword evidence="5" id="KW-0677">Repeat</keyword>
<sequence length="1310" mass="143908">MASIKGEDRGAKKYEEKSSSLPFYRLFGLADSIDIILMILGTAGAIANGAVMPICMLLGGKITDSYGAGDVNDVVHRVSKLTLQMFYMAAGSGLASFLQVTCWMVTGERQTARIRSIYFKSILKQEIAFFDLELNTGEVMERMSGDIILIQEAMGEQVGKFINLISTFLIAFVVSFVEGWLLTLIMLSTIPPMVVCGAIMAIVLSKMSSNEQKSYIKASEIVEQTISSIRTVASFTGEKLAVHKYKKALNGAYISCIYEGLTTGLGAGLVLFLNYSSYAFGLWNSSKLILNKGYTGGDVIAVIFTVLVGALALGQASPCLKAFSAGQAAAYRIFEIIHRKPEIDAYDSTGKQLDDIHGDIEFKEVYFSYPTRPDEQIFQGFSLFIHSGTTIALVGESGSGKSTLISLIERFYDPQAGEILIDGINIKHFQLRWLRGRIGIVSQEPILFTSSIGENISYGKDNATIEEIRAAAELANASRFINKMPQGLDTMVGEHGSQLSGGQKQRIALARAILKDPKILLLDEATSALDVESEQIVQEAIDSIMLNRTTVIVAHRLSAVRKADTIAVMHQGSIVEKGSASELVKNPNGAYSKLINLQKMNRCFDKTSLLEDRTNNLFKETRSRSHHMSFKEEISRESTMGKISQRYSFNIELGESSRIHSSRHHTFKLEPEESSPGLGDSSRRYSFKIGLGVPLEIKVQGGTSEELKTTIPDDKTNDVPLRRLVCLNKPEIPVLLIGSVAAIINGVVFPVLGIMLSSMIVTFYEPPHKMKKDSKFWSLMFLVIAVVSLIAVQARSYFFAVAGSKLIRRIRMMTFEKVVNMEMAWFDDPENFSGEVGSRLSTDAAKVRSIVGDRLGLIVQNAASLIAGLIIAFAASWEISLIVLGVVPLVGLNAWIQIKFIKGFSADAENMFLGASQVTNDAVRNIRTVASFSAEEKVVELYKKKCDDPMRLGIRQGVISGIGFGISQLFLYSAYATILYIGARLVQDGKSTFEKVFRAFYVLVIATIGIFQSNSQSPDSSKARAATASIFALINRKSKIDPSIDSGITLEVVKGNIRFNHVSFRYPTRPDIQIFQDMCLEVQAGKSIALVGESGSGKSTAIALLQRFYDPDSGHISVDGIDLHQFQLRWLRQQMGLVSQEPVLFNDTIHANIAYGNQDGKATQAEIIVAAELANAHNFICSLQQGYDTMVGARGVQLSGGQKQRVAIARAILKKPKILLLDEATSALDAESEKVVQDALDQIMINRTTITVTHRLTSIKNNSLIAVVKNGKIIEKGKHDVLSNNKDGVKVSFLLRTQLVFQQYEIFTER</sequence>
<dbReference type="InterPro" id="IPR036640">
    <property type="entry name" value="ABC1_TM_sf"/>
</dbReference>
<evidence type="ECO:0000256" key="5">
    <source>
        <dbReference type="ARBA" id="ARBA00022737"/>
    </source>
</evidence>
<dbReference type="SUPFAM" id="SSF52540">
    <property type="entry name" value="P-loop containing nucleoside triphosphate hydrolases"/>
    <property type="match status" value="2"/>
</dbReference>
<feature type="transmembrane region" description="Helical" evidence="11">
    <location>
        <begin position="995"/>
        <end position="1014"/>
    </location>
</feature>
<evidence type="ECO:0000256" key="3">
    <source>
        <dbReference type="ARBA" id="ARBA00022448"/>
    </source>
</evidence>
<evidence type="ECO:0000256" key="8">
    <source>
        <dbReference type="ARBA" id="ARBA00022989"/>
    </source>
</evidence>
<dbReference type="InterPro" id="IPR027417">
    <property type="entry name" value="P-loop_NTPase"/>
</dbReference>
<dbReference type="Proteomes" id="UP000775213">
    <property type="component" value="Unassembled WGS sequence"/>
</dbReference>
<feature type="transmembrane region" description="Helical" evidence="11">
    <location>
        <begin position="879"/>
        <end position="896"/>
    </location>
</feature>
<gene>
    <name evidence="14" type="ORF">IEQ34_019252</name>
</gene>
<keyword evidence="10" id="KW-0325">Glycoprotein</keyword>
<feature type="transmembrane region" description="Helical" evidence="11">
    <location>
        <begin position="776"/>
        <end position="803"/>
    </location>
</feature>
<dbReference type="GO" id="GO:0010329">
    <property type="term" value="F:auxin efflux transmembrane transporter activity"/>
    <property type="evidence" value="ECO:0007669"/>
    <property type="project" value="UniProtKB-ARBA"/>
</dbReference>
<evidence type="ECO:0000256" key="1">
    <source>
        <dbReference type="ARBA" id="ARBA00004651"/>
    </source>
</evidence>
<evidence type="ECO:0000256" key="2">
    <source>
        <dbReference type="ARBA" id="ARBA00007577"/>
    </source>
</evidence>
<evidence type="ECO:0000259" key="13">
    <source>
        <dbReference type="PROSITE" id="PS50929"/>
    </source>
</evidence>
<dbReference type="SUPFAM" id="SSF90123">
    <property type="entry name" value="ABC transporter transmembrane region"/>
    <property type="match status" value="2"/>
</dbReference>
<dbReference type="GO" id="GO:0005886">
    <property type="term" value="C:plasma membrane"/>
    <property type="evidence" value="ECO:0007669"/>
    <property type="project" value="UniProtKB-SubCell"/>
</dbReference>
<protein>
    <submittedName>
        <fullName evidence="14">Uncharacterized protein</fullName>
    </submittedName>
</protein>
<evidence type="ECO:0000256" key="10">
    <source>
        <dbReference type="ARBA" id="ARBA00023180"/>
    </source>
</evidence>
<keyword evidence="8 11" id="KW-1133">Transmembrane helix</keyword>
<evidence type="ECO:0000259" key="12">
    <source>
        <dbReference type="PROSITE" id="PS50893"/>
    </source>
</evidence>
<dbReference type="GO" id="GO:0090374">
    <property type="term" value="P:oligopeptide export from mitochondrion"/>
    <property type="evidence" value="ECO:0007669"/>
    <property type="project" value="TreeGrafter"/>
</dbReference>
<feature type="transmembrane region" description="Helical" evidence="11">
    <location>
        <begin position="85"/>
        <end position="106"/>
    </location>
</feature>
<dbReference type="Pfam" id="PF00005">
    <property type="entry name" value="ABC_tran"/>
    <property type="match status" value="2"/>
</dbReference>
<feature type="transmembrane region" description="Helical" evidence="11">
    <location>
        <begin position="958"/>
        <end position="983"/>
    </location>
</feature>
<dbReference type="InterPro" id="IPR011527">
    <property type="entry name" value="ABC1_TM_dom"/>
</dbReference>
<comment type="similarity">
    <text evidence="2">Belongs to the ABC transporter superfamily. ABCB family. Multidrug resistance exporter (TC 3.A.1.201) subfamily.</text>
</comment>
<dbReference type="PANTHER" id="PTHR43394">
    <property type="entry name" value="ATP-DEPENDENT PERMEASE MDL1, MITOCHONDRIAL"/>
    <property type="match status" value="1"/>
</dbReference>